<accession>A0A7C5DFN6</accession>
<gene>
    <name evidence="1" type="ORF">ENL07_07125</name>
</gene>
<dbReference type="AlphaFoldDB" id="A0A7C5DFN6"/>
<protein>
    <submittedName>
        <fullName evidence="1">Alpha/beta hydrolase</fullName>
    </submittedName>
</protein>
<organism evidence="1">
    <name type="scientific">Chlorobaculum parvum</name>
    <dbReference type="NCBI Taxonomy" id="274539"/>
    <lineage>
        <taxon>Bacteria</taxon>
        <taxon>Pseudomonadati</taxon>
        <taxon>Chlorobiota</taxon>
        <taxon>Chlorobiia</taxon>
        <taxon>Chlorobiales</taxon>
        <taxon>Chlorobiaceae</taxon>
        <taxon>Chlorobaculum</taxon>
    </lineage>
</organism>
<dbReference type="Pfam" id="PF05990">
    <property type="entry name" value="DUF900"/>
    <property type="match status" value="1"/>
</dbReference>
<keyword evidence="1" id="KW-0378">Hydrolase</keyword>
<comment type="caution">
    <text evidence="1">The sequence shown here is derived from an EMBL/GenBank/DDBJ whole genome shotgun (WGS) entry which is preliminary data.</text>
</comment>
<sequence>MKDYLLSATGFHAAGLCNVQFFSSFCAFPYGCSGGVRAAPSNNDFTDMPSLCSPHNGCFSGCGLTRYRLSAAWIAVLMLFLASSVLSGCSSSVIVESNVRGTTIDVFYATDRNFVGDAEHPPLYGNERDTLRYGLLQIERLPDHAIGSMEDETLVDGKRHDFVMLPGSPRHLTQEEFFEQLFRGVEDGERRDILLYVHGYNTTFDKAALTLAQVVSDLDFRGDAVLFSWPSAGKLLGYVRDQNNTDWSRVHLKAFLKELVSWAGHKRLCLLAHSMGNRELLTSLLELKKERPEIAEKIRVMIFAAPDVDSEVFCRDMAPLLADDNTLVTIYVARKKDKALNASKKLNGYVRLGGVDGEPVVMPGIDTVDVTNIDTAPFGHCYFARSRSVLADMYAIINGGLRAESRFSLSPVEYEKMGEKKIYWIFEK</sequence>
<dbReference type="InterPro" id="IPR010297">
    <property type="entry name" value="DUF900_hydrolase"/>
</dbReference>
<dbReference type="Gene3D" id="3.40.50.1820">
    <property type="entry name" value="alpha/beta hydrolase"/>
    <property type="match status" value="1"/>
</dbReference>
<name>A0A7C5DFN6_9CHLB</name>
<dbReference type="EMBL" id="DRSQ01000144">
    <property type="protein sequence ID" value="HHE32388.1"/>
    <property type="molecule type" value="Genomic_DNA"/>
</dbReference>
<dbReference type="InterPro" id="IPR029058">
    <property type="entry name" value="AB_hydrolase_fold"/>
</dbReference>
<dbReference type="Proteomes" id="UP000886058">
    <property type="component" value="Unassembled WGS sequence"/>
</dbReference>
<dbReference type="PANTHER" id="PTHR36513:SF1">
    <property type="entry name" value="TRANSMEMBRANE PROTEIN"/>
    <property type="match status" value="1"/>
</dbReference>
<proteinExistence type="predicted"/>
<dbReference type="PANTHER" id="PTHR36513">
    <property type="entry name" value="ABC TRANSMEMBRANE TYPE-1 DOMAIN-CONTAINING PROTEIN"/>
    <property type="match status" value="1"/>
</dbReference>
<evidence type="ECO:0000313" key="1">
    <source>
        <dbReference type="EMBL" id="HHE32388.1"/>
    </source>
</evidence>
<dbReference type="SUPFAM" id="SSF53474">
    <property type="entry name" value="alpha/beta-Hydrolases"/>
    <property type="match status" value="1"/>
</dbReference>
<reference evidence="1" key="1">
    <citation type="journal article" date="2020" name="mSystems">
        <title>Genome- and Community-Level Interaction Insights into Carbon Utilization and Element Cycling Functions of Hydrothermarchaeota in Hydrothermal Sediment.</title>
        <authorList>
            <person name="Zhou Z."/>
            <person name="Liu Y."/>
            <person name="Xu W."/>
            <person name="Pan J."/>
            <person name="Luo Z.H."/>
            <person name="Li M."/>
        </authorList>
    </citation>
    <scope>NUCLEOTIDE SEQUENCE [LARGE SCALE GENOMIC DNA]</scope>
    <source>
        <strain evidence="1">HyVt-633</strain>
    </source>
</reference>
<dbReference type="GO" id="GO:0016787">
    <property type="term" value="F:hydrolase activity"/>
    <property type="evidence" value="ECO:0007669"/>
    <property type="project" value="UniProtKB-KW"/>
</dbReference>